<keyword evidence="1" id="KW-0472">Membrane</keyword>
<gene>
    <name evidence="3" type="ORF">SAMN05444401_1976</name>
</gene>
<organism evidence="3 4">
    <name type="scientific">Clostridium amylolyticum</name>
    <dbReference type="NCBI Taxonomy" id="1121298"/>
    <lineage>
        <taxon>Bacteria</taxon>
        <taxon>Bacillati</taxon>
        <taxon>Bacillota</taxon>
        <taxon>Clostridia</taxon>
        <taxon>Eubacteriales</taxon>
        <taxon>Clostridiaceae</taxon>
        <taxon>Clostridium</taxon>
    </lineage>
</organism>
<dbReference type="Proteomes" id="UP000184080">
    <property type="component" value="Unassembled WGS sequence"/>
</dbReference>
<feature type="transmembrane region" description="Helical" evidence="1">
    <location>
        <begin position="24"/>
        <end position="47"/>
    </location>
</feature>
<dbReference type="AlphaFoldDB" id="A0A1M6FK55"/>
<dbReference type="RefSeq" id="WP_242948934.1">
    <property type="nucleotide sequence ID" value="NZ_FQZO01000002.1"/>
</dbReference>
<evidence type="ECO:0000313" key="3">
    <source>
        <dbReference type="EMBL" id="SHI98100.1"/>
    </source>
</evidence>
<keyword evidence="1" id="KW-0812">Transmembrane</keyword>
<evidence type="ECO:0000259" key="2">
    <source>
        <dbReference type="Pfam" id="PF14751"/>
    </source>
</evidence>
<sequence length="330" mass="38165">MLDILKCIYIEPLLMRNIDFGPHAYILIILSAVLSVIAITATIYSAIKNKVISKESHNSERKWSTGDNNLDELIERAGYAYDKNQDIFYSTIDAWQREYGYRRLYDEAAAPLGMIIDCEPIYFEYDGKRWLIEFWKGQYDLVTGGEIGVYVAEKDSLGITGIFDNTIYSAVKDEDMLSMIFYLKKNGEVLFARRARHWWLTGFKLGEFSEPWELTMSLYITLKDKTMRDAFIEGLNKAGYSNRKIAVSGNTVAIEFKEPHSPQPATRITETDRIIQKKNKMLCEKYQEITAPYDKLPDKIKAVREISPEIYKKIINIGKGKELFLKKFKS</sequence>
<protein>
    <recommendedName>
        <fullName evidence="2">DUF4474 domain-containing protein</fullName>
    </recommendedName>
</protein>
<dbReference type="InterPro" id="IPR029322">
    <property type="entry name" value="DUF4474"/>
</dbReference>
<evidence type="ECO:0000313" key="4">
    <source>
        <dbReference type="Proteomes" id="UP000184080"/>
    </source>
</evidence>
<name>A0A1M6FK55_9CLOT</name>
<accession>A0A1M6FK55</accession>
<dbReference type="Pfam" id="PF14751">
    <property type="entry name" value="DUF4474"/>
    <property type="match status" value="1"/>
</dbReference>
<feature type="domain" description="DUF4474" evidence="2">
    <location>
        <begin position="70"/>
        <end position="311"/>
    </location>
</feature>
<proteinExistence type="predicted"/>
<keyword evidence="1" id="KW-1133">Transmembrane helix</keyword>
<dbReference type="EMBL" id="FQZO01000002">
    <property type="protein sequence ID" value="SHI98100.1"/>
    <property type="molecule type" value="Genomic_DNA"/>
</dbReference>
<reference evidence="3 4" key="1">
    <citation type="submission" date="2016-11" db="EMBL/GenBank/DDBJ databases">
        <authorList>
            <person name="Jaros S."/>
            <person name="Januszkiewicz K."/>
            <person name="Wedrychowicz H."/>
        </authorList>
    </citation>
    <scope>NUCLEOTIDE SEQUENCE [LARGE SCALE GENOMIC DNA]</scope>
    <source>
        <strain evidence="3 4">DSM 21864</strain>
    </source>
</reference>
<keyword evidence="4" id="KW-1185">Reference proteome</keyword>
<evidence type="ECO:0000256" key="1">
    <source>
        <dbReference type="SAM" id="Phobius"/>
    </source>
</evidence>
<dbReference type="STRING" id="1121298.SAMN05444401_1976"/>